<gene>
    <name evidence="2" type="ORF">ECRASSUSDP1_LOCUS11449</name>
</gene>
<sequence>MNQQRIIDRLNTAQTMRRPSLPLSEKSSEVRLEEIPKQYTNNPQKPKQIRKIINKPSQEHPLFIMAQSENPIIIEKPHKNKIEDVSDFNADDEEFERIDTILTISSVYNDKKSSENNKDDVEPSKMNNYTPGPCNNSANSLSIQKFTKARPYHIKNYEKFMSKRKVKHIKSIPKSEARLRSLSNKRYPSRLYSIQNKYRNIRFGQSFATSRKTHWQTQEKTRAANSTGRNAVRLHPQMEQKVLYQPRATKREYRAHRQQHQQVNLGQKTDLKTTRQQMSQKKSLKNYLNAIRKAKINIHKFSIHNKSKITKSYATNKSIEGVLNEKREVPSHKKEIMMRHHNSTNEGRALNRKSRSPYRAEAFRMHVLKNRRPKIPKSNVVMSLLSRNRTSATITRLLEKNSKSSDKFRRLQ</sequence>
<feature type="region of interest" description="Disordered" evidence="1">
    <location>
        <begin position="111"/>
        <end position="136"/>
    </location>
</feature>
<evidence type="ECO:0000313" key="3">
    <source>
        <dbReference type="Proteomes" id="UP001295684"/>
    </source>
</evidence>
<dbReference type="EMBL" id="CAMPGE010011306">
    <property type="protein sequence ID" value="CAI2370141.1"/>
    <property type="molecule type" value="Genomic_DNA"/>
</dbReference>
<evidence type="ECO:0000313" key="2">
    <source>
        <dbReference type="EMBL" id="CAI2370141.1"/>
    </source>
</evidence>
<evidence type="ECO:0000256" key="1">
    <source>
        <dbReference type="SAM" id="MobiDB-lite"/>
    </source>
</evidence>
<feature type="compositionally biased region" description="Basic and acidic residues" evidence="1">
    <location>
        <begin position="111"/>
        <end position="123"/>
    </location>
</feature>
<name>A0AAD1ULR8_EUPCR</name>
<proteinExistence type="predicted"/>
<organism evidence="2 3">
    <name type="scientific">Euplotes crassus</name>
    <dbReference type="NCBI Taxonomy" id="5936"/>
    <lineage>
        <taxon>Eukaryota</taxon>
        <taxon>Sar</taxon>
        <taxon>Alveolata</taxon>
        <taxon>Ciliophora</taxon>
        <taxon>Intramacronucleata</taxon>
        <taxon>Spirotrichea</taxon>
        <taxon>Hypotrichia</taxon>
        <taxon>Euplotida</taxon>
        <taxon>Euplotidae</taxon>
        <taxon>Moneuplotes</taxon>
    </lineage>
</organism>
<comment type="caution">
    <text evidence="2">The sequence shown here is derived from an EMBL/GenBank/DDBJ whole genome shotgun (WGS) entry which is preliminary data.</text>
</comment>
<keyword evidence="3" id="KW-1185">Reference proteome</keyword>
<reference evidence="2" key="1">
    <citation type="submission" date="2023-07" db="EMBL/GenBank/DDBJ databases">
        <authorList>
            <consortium name="AG Swart"/>
            <person name="Singh M."/>
            <person name="Singh A."/>
            <person name="Seah K."/>
            <person name="Emmerich C."/>
        </authorList>
    </citation>
    <scope>NUCLEOTIDE SEQUENCE</scope>
    <source>
        <strain evidence="2">DP1</strain>
    </source>
</reference>
<accession>A0AAD1ULR8</accession>
<dbReference type="AlphaFoldDB" id="A0AAD1ULR8"/>
<feature type="compositionally biased region" description="Polar residues" evidence="1">
    <location>
        <begin position="125"/>
        <end position="136"/>
    </location>
</feature>
<protein>
    <submittedName>
        <fullName evidence="2">Uncharacterized protein</fullName>
    </submittedName>
</protein>
<dbReference type="Proteomes" id="UP001295684">
    <property type="component" value="Unassembled WGS sequence"/>
</dbReference>